<evidence type="ECO:0000256" key="1">
    <source>
        <dbReference type="ARBA" id="ARBA00004123"/>
    </source>
</evidence>
<gene>
    <name evidence="7" type="ORF">Egran_02531</name>
</gene>
<comment type="subcellular location">
    <subcellularLocation>
        <location evidence="1">Nucleus</location>
    </subcellularLocation>
</comment>
<dbReference type="PANTHER" id="PTHR15263:SF1">
    <property type="entry name" value="NF-KAPPA-B INHIBITOR-LIKE PROTEIN 1"/>
    <property type="match status" value="1"/>
</dbReference>
<feature type="compositionally biased region" description="Polar residues" evidence="6">
    <location>
        <begin position="22"/>
        <end position="57"/>
    </location>
</feature>
<dbReference type="OrthoDB" id="412109at2759"/>
<dbReference type="GO" id="GO:0005634">
    <property type="term" value="C:nucleus"/>
    <property type="evidence" value="ECO:0007669"/>
    <property type="project" value="UniProtKB-SubCell"/>
</dbReference>
<feature type="compositionally biased region" description="Basic and acidic residues" evidence="6">
    <location>
        <begin position="58"/>
        <end position="81"/>
    </location>
</feature>
<dbReference type="AlphaFoldDB" id="A0A232LZX5"/>
<keyword evidence="5" id="KW-0539">Nucleus</keyword>
<feature type="region of interest" description="Disordered" evidence="6">
    <location>
        <begin position="1"/>
        <end position="125"/>
    </location>
</feature>
<organism evidence="7 8">
    <name type="scientific">Elaphomyces granulatus</name>
    <dbReference type="NCBI Taxonomy" id="519963"/>
    <lineage>
        <taxon>Eukaryota</taxon>
        <taxon>Fungi</taxon>
        <taxon>Dikarya</taxon>
        <taxon>Ascomycota</taxon>
        <taxon>Pezizomycotina</taxon>
        <taxon>Eurotiomycetes</taxon>
        <taxon>Eurotiomycetidae</taxon>
        <taxon>Eurotiales</taxon>
        <taxon>Elaphomycetaceae</taxon>
        <taxon>Elaphomyces</taxon>
    </lineage>
</organism>
<sequence length="386" mass="45198">MDNPLFFQNAPPVVSMEDSMDWTPTPNTTYVNQPSSLPRAQTMDSTSTTAPKSSNNIENDHNIFSSEDKKEQKNDYNDSRRGRFRFKSSNPDRNSHDEHHHRRHRRHHHGHHHSRTNRKPSLSPDTAFRESLFDALGDDEGAAFWESVYGQPIHTYAVPSIPKGPEGKLERMTDEEYVAYVRSQMWKRSHRGMMEEQERLRKEREKEKKRASKIRKQEEDRLRFERAIEKSLQRGRERQKRAKAWKAIWEEYQRSWEELNDLVLTTEAGGTASGSSTNVGGKTQEMRFRNHIFWPVQSGKRQDISHDGVEEFMRHAPPIVASSSDEGNTSNFVATLKTERVRWHPDKIQQRYGVLGIDEPVTRGVTEVFQILDKLWADQRERQQNH</sequence>
<evidence type="ECO:0000256" key="5">
    <source>
        <dbReference type="ARBA" id="ARBA00023242"/>
    </source>
</evidence>
<evidence type="ECO:0000313" key="7">
    <source>
        <dbReference type="EMBL" id="OXV09710.1"/>
    </source>
</evidence>
<dbReference type="InterPro" id="IPR038753">
    <property type="entry name" value="NFKBIL1"/>
</dbReference>
<evidence type="ECO:0000256" key="3">
    <source>
        <dbReference type="ARBA" id="ARBA00022737"/>
    </source>
</evidence>
<dbReference type="GO" id="GO:0043124">
    <property type="term" value="P:negative regulation of canonical NF-kappaB signal transduction"/>
    <property type="evidence" value="ECO:0007669"/>
    <property type="project" value="InterPro"/>
</dbReference>
<keyword evidence="8" id="KW-1185">Reference proteome</keyword>
<feature type="region of interest" description="Disordered" evidence="6">
    <location>
        <begin position="192"/>
        <end position="216"/>
    </location>
</feature>
<feature type="compositionally biased region" description="Basic and acidic residues" evidence="6">
    <location>
        <begin position="192"/>
        <end position="208"/>
    </location>
</feature>
<evidence type="ECO:0000256" key="4">
    <source>
        <dbReference type="ARBA" id="ARBA00023043"/>
    </source>
</evidence>
<name>A0A232LZX5_9EURO</name>
<keyword evidence="2" id="KW-0597">Phosphoprotein</keyword>
<dbReference type="Proteomes" id="UP000243515">
    <property type="component" value="Unassembled WGS sequence"/>
</dbReference>
<reference evidence="7 8" key="1">
    <citation type="journal article" date="2015" name="Environ. Microbiol.">
        <title>Metagenome sequence of Elaphomyces granulatus from sporocarp tissue reveals Ascomycota ectomycorrhizal fingerprints of genome expansion and a Proteobacteria-rich microbiome.</title>
        <authorList>
            <person name="Quandt C.A."/>
            <person name="Kohler A."/>
            <person name="Hesse C.N."/>
            <person name="Sharpton T.J."/>
            <person name="Martin F."/>
            <person name="Spatafora J.W."/>
        </authorList>
    </citation>
    <scope>NUCLEOTIDE SEQUENCE [LARGE SCALE GENOMIC DNA]</scope>
    <source>
        <strain evidence="7 8">OSC145934</strain>
    </source>
</reference>
<dbReference type="PANTHER" id="PTHR15263">
    <property type="entry name" value="I-KAPPA-B-LIKE PROTEIN IKBL"/>
    <property type="match status" value="1"/>
</dbReference>
<evidence type="ECO:0000256" key="2">
    <source>
        <dbReference type="ARBA" id="ARBA00022553"/>
    </source>
</evidence>
<dbReference type="EMBL" id="NPHW01003376">
    <property type="protein sequence ID" value="OXV09710.1"/>
    <property type="molecule type" value="Genomic_DNA"/>
</dbReference>
<proteinExistence type="predicted"/>
<feature type="compositionally biased region" description="Basic residues" evidence="6">
    <location>
        <begin position="99"/>
        <end position="118"/>
    </location>
</feature>
<comment type="caution">
    <text evidence="7">The sequence shown here is derived from an EMBL/GenBank/DDBJ whole genome shotgun (WGS) entry which is preliminary data.</text>
</comment>
<protein>
    <recommendedName>
        <fullName evidence="9">J domain-containing protein</fullName>
    </recommendedName>
</protein>
<evidence type="ECO:0000313" key="8">
    <source>
        <dbReference type="Proteomes" id="UP000243515"/>
    </source>
</evidence>
<keyword evidence="3" id="KW-0677">Repeat</keyword>
<evidence type="ECO:0000256" key="6">
    <source>
        <dbReference type="SAM" id="MobiDB-lite"/>
    </source>
</evidence>
<accession>A0A232LZX5</accession>
<keyword evidence="4" id="KW-0040">ANK repeat</keyword>
<evidence type="ECO:0008006" key="9">
    <source>
        <dbReference type="Google" id="ProtNLM"/>
    </source>
</evidence>